<gene>
    <name evidence="10" type="primary">pta</name>
    <name evidence="10" type="ORF">LABALGLTS371_04190</name>
</gene>
<name>A0A2C8EPG5_9LACO</name>
<dbReference type="PANTHER" id="PTHR43356:SF3">
    <property type="entry name" value="PHOSPHATE ACETYLTRANSFERASE"/>
    <property type="match status" value="1"/>
</dbReference>
<evidence type="ECO:0000256" key="3">
    <source>
        <dbReference type="ARBA" id="ARBA00005656"/>
    </source>
</evidence>
<sequence length="329" mass="35362">MSLFESLKSKIESKKIKLVFPEGEEERILKAAVKLAEDNLAEPILLGDVKKIQALAAQLNLVIEGIGIQLLDPKAYSDADFNEMKEAFVARRNGKNTLEQADEMLRDVNYFGTMLVYMGLAEGMVSGAVHATGDTVRPALQIIKTKPGVSRTSGAFIMTRNNDTEKYLFSDAAISINPTAQELAEMAIASIKTARIFDIDPKVAMLSFSTKGSAKSPEVSKVAEATAIAQKLAPDEAIDGELQFDAAFVPSVGEQKAPDSKVAGHANVFIFPELQSGNIGYKIAQRLGGFEAIGPILQGLNQPVSDLSRGANVEEIYKVGIITAAQSLE</sequence>
<keyword evidence="7 10" id="KW-0012">Acyltransferase</keyword>
<evidence type="ECO:0000256" key="6">
    <source>
        <dbReference type="ARBA" id="ARBA00022679"/>
    </source>
</evidence>
<dbReference type="Gene3D" id="3.40.50.10750">
    <property type="entry name" value="Isocitrate/Isopropylmalate dehydrogenase-like"/>
    <property type="match status" value="1"/>
</dbReference>
<dbReference type="InterPro" id="IPR050500">
    <property type="entry name" value="Phos_Acetyltrans/Butyryltrans"/>
</dbReference>
<evidence type="ECO:0000256" key="7">
    <source>
        <dbReference type="ARBA" id="ARBA00023315"/>
    </source>
</evidence>
<evidence type="ECO:0000256" key="5">
    <source>
        <dbReference type="ARBA" id="ARBA00021528"/>
    </source>
</evidence>
<dbReference type="InterPro" id="IPR042113">
    <property type="entry name" value="P_AcTrfase_dom1"/>
</dbReference>
<protein>
    <recommendedName>
        <fullName evidence="5">Phosphate acetyltransferase</fullName>
        <ecNumber evidence="4">2.3.1.8</ecNumber>
    </recommendedName>
    <alternativeName>
        <fullName evidence="8">Phosphotransacetylase</fullName>
    </alternativeName>
</protein>
<dbReference type="NCBIfam" id="TIGR00651">
    <property type="entry name" value="pta"/>
    <property type="match status" value="1"/>
</dbReference>
<accession>A0A2C8EPG5</accession>
<proteinExistence type="inferred from homology"/>
<comment type="similarity">
    <text evidence="3">Belongs to the phosphate acetyltransferase and butyryltransferase family.</text>
</comment>
<evidence type="ECO:0000256" key="1">
    <source>
        <dbReference type="ARBA" id="ARBA00000705"/>
    </source>
</evidence>
<evidence type="ECO:0000256" key="4">
    <source>
        <dbReference type="ARBA" id="ARBA00012707"/>
    </source>
</evidence>
<evidence type="ECO:0000259" key="9">
    <source>
        <dbReference type="Pfam" id="PF01515"/>
    </source>
</evidence>
<evidence type="ECO:0000313" key="11">
    <source>
        <dbReference type="Proteomes" id="UP000321659"/>
    </source>
</evidence>
<dbReference type="Gene3D" id="3.40.50.10950">
    <property type="match status" value="1"/>
</dbReference>
<dbReference type="PANTHER" id="PTHR43356">
    <property type="entry name" value="PHOSPHATE ACETYLTRANSFERASE"/>
    <property type="match status" value="1"/>
</dbReference>
<evidence type="ECO:0000256" key="2">
    <source>
        <dbReference type="ARBA" id="ARBA00004989"/>
    </source>
</evidence>
<dbReference type="EC" id="2.3.1.8" evidence="4"/>
<comment type="pathway">
    <text evidence="2">Metabolic intermediate biosynthesis; acetyl-CoA biosynthesis; acetyl-CoA from acetate: step 2/2.</text>
</comment>
<dbReference type="InterPro" id="IPR002505">
    <property type="entry name" value="PTA_PTB"/>
</dbReference>
<evidence type="ECO:0000256" key="8">
    <source>
        <dbReference type="ARBA" id="ARBA00031108"/>
    </source>
</evidence>
<dbReference type="InterPro" id="IPR004614">
    <property type="entry name" value="P_AcTrfase"/>
</dbReference>
<dbReference type="NCBIfam" id="NF007233">
    <property type="entry name" value="PRK09653.1"/>
    <property type="match status" value="1"/>
</dbReference>
<evidence type="ECO:0000313" key="10">
    <source>
        <dbReference type="EMBL" id="TWW11649.1"/>
    </source>
</evidence>
<dbReference type="RefSeq" id="WP_112250308.1">
    <property type="nucleotide sequence ID" value="NZ_CBCRTS010000007.1"/>
</dbReference>
<dbReference type="EMBL" id="SRRQ01000002">
    <property type="protein sequence ID" value="TWW11649.1"/>
    <property type="molecule type" value="Genomic_DNA"/>
</dbReference>
<dbReference type="InterPro" id="IPR012147">
    <property type="entry name" value="P_Ac_Bu_trans"/>
</dbReference>
<dbReference type="SUPFAM" id="SSF53659">
    <property type="entry name" value="Isocitrate/Isopropylmalate dehydrogenase-like"/>
    <property type="match status" value="1"/>
</dbReference>
<reference evidence="10 11" key="1">
    <citation type="submission" date="2019-04" db="EMBL/GenBank/DDBJ databases">
        <title>In vitro growth and metabolic characteristics of meat-borne Lactobacillus algidus strains.</title>
        <authorList>
            <person name="Sade E."/>
            <person name="Per J."/>
            <person name="Tytti H."/>
            <person name="Johanna B.K."/>
        </authorList>
    </citation>
    <scope>NUCLEOTIDE SEQUENCE [LARGE SCALE GENOMIC DNA]</scope>
    <source>
        <strain evidence="10 11">LTS37-1</strain>
    </source>
</reference>
<comment type="catalytic activity">
    <reaction evidence="1">
        <text>acetyl-CoA + phosphate = acetyl phosphate + CoA</text>
        <dbReference type="Rhea" id="RHEA:19521"/>
        <dbReference type="ChEBI" id="CHEBI:22191"/>
        <dbReference type="ChEBI" id="CHEBI:43474"/>
        <dbReference type="ChEBI" id="CHEBI:57287"/>
        <dbReference type="ChEBI" id="CHEBI:57288"/>
        <dbReference type="EC" id="2.3.1.8"/>
    </reaction>
</comment>
<dbReference type="AlphaFoldDB" id="A0A2C8EPG5"/>
<feature type="domain" description="Phosphate acetyl/butaryl transferase" evidence="9">
    <location>
        <begin position="3"/>
        <end position="324"/>
    </location>
</feature>
<dbReference type="PIRSF" id="PIRSF000428">
    <property type="entry name" value="P_Ac_trans"/>
    <property type="match status" value="1"/>
</dbReference>
<dbReference type="Proteomes" id="UP000321659">
    <property type="component" value="Unassembled WGS sequence"/>
</dbReference>
<dbReference type="GO" id="GO:0008959">
    <property type="term" value="F:phosphate acetyltransferase activity"/>
    <property type="evidence" value="ECO:0007669"/>
    <property type="project" value="UniProtKB-EC"/>
</dbReference>
<keyword evidence="6 10" id="KW-0808">Transferase</keyword>
<dbReference type="GeneID" id="83549047"/>
<organism evidence="10 11">
    <name type="scientific">Dellaglioa algida</name>
    <dbReference type="NCBI Taxonomy" id="105612"/>
    <lineage>
        <taxon>Bacteria</taxon>
        <taxon>Bacillati</taxon>
        <taxon>Bacillota</taxon>
        <taxon>Bacilli</taxon>
        <taxon>Lactobacillales</taxon>
        <taxon>Lactobacillaceae</taxon>
        <taxon>Dellaglioa</taxon>
    </lineage>
</organism>
<dbReference type="InterPro" id="IPR042112">
    <property type="entry name" value="P_AcTrfase_dom2"/>
</dbReference>
<comment type="caution">
    <text evidence="10">The sequence shown here is derived from an EMBL/GenBank/DDBJ whole genome shotgun (WGS) entry which is preliminary data.</text>
</comment>
<dbReference type="Pfam" id="PF01515">
    <property type="entry name" value="PTA_PTB"/>
    <property type="match status" value="1"/>
</dbReference>